<dbReference type="GO" id="GO:0046983">
    <property type="term" value="F:protein dimerization activity"/>
    <property type="evidence" value="ECO:0007669"/>
    <property type="project" value="InterPro"/>
</dbReference>
<dbReference type="SMART" id="SM00028">
    <property type="entry name" value="TPR"/>
    <property type="match status" value="8"/>
</dbReference>
<evidence type="ECO:0000259" key="18">
    <source>
        <dbReference type="PROSITE" id="PS50109"/>
    </source>
</evidence>
<evidence type="ECO:0000256" key="7">
    <source>
        <dbReference type="ARBA" id="ARBA00022490"/>
    </source>
</evidence>
<dbReference type="PROSITE" id="PS50109">
    <property type="entry name" value="HIS_KIN"/>
    <property type="match status" value="1"/>
</dbReference>
<evidence type="ECO:0000256" key="16">
    <source>
        <dbReference type="PROSITE-ProRule" id="PRU00339"/>
    </source>
</evidence>
<dbReference type="EC" id="2.7.13.3" evidence="4"/>
<feature type="repeat" description="TPR" evidence="16">
    <location>
        <begin position="263"/>
        <end position="296"/>
    </location>
</feature>
<comment type="subcellular location">
    <subcellularLocation>
        <location evidence="3">Cytoplasm</location>
    </subcellularLocation>
</comment>
<evidence type="ECO:0000256" key="11">
    <source>
        <dbReference type="ARBA" id="ARBA00023004"/>
    </source>
</evidence>
<dbReference type="RefSeq" id="WP_254165394.1">
    <property type="nucleotide sequence ID" value="NZ_JAHESF010000017.1"/>
</dbReference>
<comment type="function">
    <text evidence="14">Member of the two-component regulatory system NreB/NreC involved in the control of dissimilatory nitrate/nitrite reduction in response to oxygen. NreB functions as a direct oxygen sensor histidine kinase which is autophosphorylated, in the absence of oxygen, probably at the conserved histidine residue, and transfers its phosphate group probably to a conserved aspartate residue of NreC. NreB/NreC activates the expression of the nitrate (narGHJI) and nitrite (nir) reductase operons, as well as the putative nitrate transporter gene narT.</text>
</comment>
<dbReference type="InterPro" id="IPR003594">
    <property type="entry name" value="HATPase_dom"/>
</dbReference>
<proteinExistence type="predicted"/>
<evidence type="ECO:0000256" key="2">
    <source>
        <dbReference type="ARBA" id="ARBA00001966"/>
    </source>
</evidence>
<dbReference type="PRINTS" id="PR00344">
    <property type="entry name" value="BCTRLSENSOR"/>
</dbReference>
<dbReference type="InterPro" id="IPR050482">
    <property type="entry name" value="Sensor_HK_TwoCompSys"/>
</dbReference>
<feature type="domain" description="Histidine kinase" evidence="18">
    <location>
        <begin position="574"/>
        <end position="660"/>
    </location>
</feature>
<dbReference type="GO" id="GO:0016020">
    <property type="term" value="C:membrane"/>
    <property type="evidence" value="ECO:0007669"/>
    <property type="project" value="InterPro"/>
</dbReference>
<keyword evidence="20" id="KW-1185">Reference proteome</keyword>
<evidence type="ECO:0000256" key="12">
    <source>
        <dbReference type="ARBA" id="ARBA00023012"/>
    </source>
</evidence>
<dbReference type="Pfam" id="PF07730">
    <property type="entry name" value="HisKA_3"/>
    <property type="match status" value="1"/>
</dbReference>
<keyword evidence="12" id="KW-0902">Two-component regulatory system</keyword>
<keyword evidence="10" id="KW-0418">Kinase</keyword>
<evidence type="ECO:0000256" key="10">
    <source>
        <dbReference type="ARBA" id="ARBA00022777"/>
    </source>
</evidence>
<dbReference type="PANTHER" id="PTHR24421">
    <property type="entry name" value="NITRATE/NITRITE SENSOR PROTEIN NARX-RELATED"/>
    <property type="match status" value="1"/>
</dbReference>
<dbReference type="Pfam" id="PF13424">
    <property type="entry name" value="TPR_12"/>
    <property type="match status" value="4"/>
</dbReference>
<keyword evidence="16" id="KW-0802">TPR repeat</keyword>
<keyword evidence="7" id="KW-0963">Cytoplasm</keyword>
<keyword evidence="13" id="KW-0411">Iron-sulfur</keyword>
<dbReference type="SUPFAM" id="SSF48452">
    <property type="entry name" value="TPR-like"/>
    <property type="match status" value="2"/>
</dbReference>
<comment type="caution">
    <text evidence="19">The sequence shown here is derived from an EMBL/GenBank/DDBJ whole genome shotgun (WGS) entry which is preliminary data.</text>
</comment>
<keyword evidence="17" id="KW-1133">Transmembrane helix</keyword>
<evidence type="ECO:0000256" key="17">
    <source>
        <dbReference type="SAM" id="Phobius"/>
    </source>
</evidence>
<comment type="cofactor">
    <cofactor evidence="2">
        <name>[4Fe-4S] cluster</name>
        <dbReference type="ChEBI" id="CHEBI:49883"/>
    </cofactor>
</comment>
<dbReference type="PROSITE" id="PS50005">
    <property type="entry name" value="TPR"/>
    <property type="match status" value="2"/>
</dbReference>
<dbReference type="Gene3D" id="1.25.40.10">
    <property type="entry name" value="Tetratricopeptide repeat domain"/>
    <property type="match status" value="3"/>
</dbReference>
<evidence type="ECO:0000256" key="3">
    <source>
        <dbReference type="ARBA" id="ARBA00004496"/>
    </source>
</evidence>
<reference evidence="19 20" key="1">
    <citation type="submission" date="2021-05" db="EMBL/GenBank/DDBJ databases">
        <title>A Polyphasic approach of four new species of the genus Ohtaekwangia: Ohtaekwangia histidinii sp. nov., Ohtaekwangia cretensis sp. nov., Ohtaekwangia indiensis sp. nov., Ohtaekwangia reichenbachii sp. nov. from diverse environment.</title>
        <authorList>
            <person name="Octaviana S."/>
        </authorList>
    </citation>
    <scope>NUCLEOTIDE SEQUENCE [LARGE SCALE GENOMIC DNA]</scope>
    <source>
        <strain evidence="19 20">PWU4</strain>
    </source>
</reference>
<evidence type="ECO:0000256" key="1">
    <source>
        <dbReference type="ARBA" id="ARBA00000085"/>
    </source>
</evidence>
<dbReference type="Proteomes" id="UP001319200">
    <property type="component" value="Unassembled WGS sequence"/>
</dbReference>
<evidence type="ECO:0000313" key="20">
    <source>
        <dbReference type="Proteomes" id="UP001319200"/>
    </source>
</evidence>
<dbReference type="SUPFAM" id="SSF55874">
    <property type="entry name" value="ATPase domain of HSP90 chaperone/DNA topoisomerase II/histidine kinase"/>
    <property type="match status" value="1"/>
</dbReference>
<keyword evidence="11" id="KW-0408">Iron</keyword>
<organism evidence="19 20">
    <name type="scientific">Chryseosolibacter histidini</name>
    <dbReference type="NCBI Taxonomy" id="2782349"/>
    <lineage>
        <taxon>Bacteria</taxon>
        <taxon>Pseudomonadati</taxon>
        <taxon>Bacteroidota</taxon>
        <taxon>Cytophagia</taxon>
        <taxon>Cytophagales</taxon>
        <taxon>Chryseotaleaceae</taxon>
        <taxon>Chryseosolibacter</taxon>
    </lineage>
</organism>
<keyword evidence="9" id="KW-0479">Metal-binding</keyword>
<name>A0AAP2DLS6_9BACT</name>
<evidence type="ECO:0000256" key="14">
    <source>
        <dbReference type="ARBA" id="ARBA00024827"/>
    </source>
</evidence>
<evidence type="ECO:0000256" key="4">
    <source>
        <dbReference type="ARBA" id="ARBA00012438"/>
    </source>
</evidence>
<protein>
    <recommendedName>
        <fullName evidence="5">Oxygen sensor histidine kinase NreB</fullName>
        <ecNumber evidence="4">2.7.13.3</ecNumber>
    </recommendedName>
    <alternativeName>
        <fullName evidence="15">Nitrogen regulation protein B</fullName>
    </alternativeName>
</protein>
<sequence>MRYLFFSLLLVYTKPLLSQSTEADPKQLNDSAVYHYDRSHFDKAWEFASQANARAEALHLQDELFRSHAMLGNVASRRGHLREAQRHHRRSLAIARDDGDANRRAKALSSLASVLSTLGEYDSATMLLNEILTLGQIDREVLMTTYGRLGVNQKRQQQYDKAIGHYLQSLTIAKALHDSLASARTLANIGNIYFEQKDPARALQYYLDALSLLDSAKHNLSISGISVFASDAYQALKQYDEAERYLQRSLAITRKLNLPNSEAYALESLGILHFNRRQVHEAIDAFQKALALHRNLDAWSSQESVLLQLSECYLHTGQLREARAMLDEGRLIAEKHKHTFGLRNAYRMMARLDSAQGNFRSALAHYQRSVHYKDSLFTVEKAKAVEEINKKFEAQEKGRVIAEQERIIEQQRTKELFFLMLIGVLLLSACVIYFFIRRRQRLKHEMLQEQQRKEKLLAIVIAQEQMQQKIARDLHDGFVQIFAAAKINLESVKAMSTSPALSGKLQETASIIDQAARDARTISHQLLPYSLEKHGLIAAIQELLDKNPKKGSEEYIFKHGAITERYKNTLEINVYRIVQELINNIIKHAAARRIQVFLSQQHQHLVLSVSDDGKGFDVKHTASGAGLLNIESRLQSLRGVMRIESQPGMGTTTVVEIPLT</sequence>
<keyword evidence="17" id="KW-0812">Transmembrane</keyword>
<dbReference type="Gene3D" id="1.20.5.1930">
    <property type="match status" value="1"/>
</dbReference>
<keyword evidence="17" id="KW-0472">Membrane</keyword>
<feature type="repeat" description="TPR" evidence="16">
    <location>
        <begin position="183"/>
        <end position="216"/>
    </location>
</feature>
<dbReference type="GO" id="GO:0051539">
    <property type="term" value="F:4 iron, 4 sulfur cluster binding"/>
    <property type="evidence" value="ECO:0007669"/>
    <property type="project" value="UniProtKB-KW"/>
</dbReference>
<dbReference type="Pfam" id="PF02518">
    <property type="entry name" value="HATPase_c"/>
    <property type="match status" value="1"/>
</dbReference>
<dbReference type="Gene3D" id="3.30.565.10">
    <property type="entry name" value="Histidine kinase-like ATPase, C-terminal domain"/>
    <property type="match status" value="1"/>
</dbReference>
<dbReference type="GO" id="GO:0005737">
    <property type="term" value="C:cytoplasm"/>
    <property type="evidence" value="ECO:0007669"/>
    <property type="project" value="UniProtKB-SubCell"/>
</dbReference>
<dbReference type="SMART" id="SM00387">
    <property type="entry name" value="HATPase_c"/>
    <property type="match status" value="1"/>
</dbReference>
<feature type="transmembrane region" description="Helical" evidence="17">
    <location>
        <begin position="416"/>
        <end position="436"/>
    </location>
</feature>
<accession>A0AAP2DLS6</accession>
<keyword evidence="6" id="KW-0004">4Fe-4S</keyword>
<dbReference type="GO" id="GO:0046872">
    <property type="term" value="F:metal ion binding"/>
    <property type="evidence" value="ECO:0007669"/>
    <property type="project" value="UniProtKB-KW"/>
</dbReference>
<dbReference type="InterPro" id="IPR011712">
    <property type="entry name" value="Sig_transdc_His_kin_sub3_dim/P"/>
</dbReference>
<evidence type="ECO:0000256" key="15">
    <source>
        <dbReference type="ARBA" id="ARBA00030800"/>
    </source>
</evidence>
<dbReference type="InterPro" id="IPR011990">
    <property type="entry name" value="TPR-like_helical_dom_sf"/>
</dbReference>
<dbReference type="GO" id="GO:0000155">
    <property type="term" value="F:phosphorelay sensor kinase activity"/>
    <property type="evidence" value="ECO:0007669"/>
    <property type="project" value="InterPro"/>
</dbReference>
<dbReference type="InterPro" id="IPR004358">
    <property type="entry name" value="Sig_transdc_His_kin-like_C"/>
</dbReference>
<evidence type="ECO:0000256" key="8">
    <source>
        <dbReference type="ARBA" id="ARBA00022679"/>
    </source>
</evidence>
<dbReference type="EMBL" id="JAHESF010000017">
    <property type="protein sequence ID" value="MBT1698716.1"/>
    <property type="molecule type" value="Genomic_DNA"/>
</dbReference>
<dbReference type="InterPro" id="IPR036890">
    <property type="entry name" value="HATPase_C_sf"/>
</dbReference>
<dbReference type="InterPro" id="IPR019734">
    <property type="entry name" value="TPR_rpt"/>
</dbReference>
<evidence type="ECO:0000256" key="5">
    <source>
        <dbReference type="ARBA" id="ARBA00017322"/>
    </source>
</evidence>
<evidence type="ECO:0000313" key="19">
    <source>
        <dbReference type="EMBL" id="MBT1698716.1"/>
    </source>
</evidence>
<evidence type="ECO:0000256" key="6">
    <source>
        <dbReference type="ARBA" id="ARBA00022485"/>
    </source>
</evidence>
<evidence type="ECO:0000256" key="9">
    <source>
        <dbReference type="ARBA" id="ARBA00022723"/>
    </source>
</evidence>
<dbReference type="AlphaFoldDB" id="A0AAP2DLS6"/>
<keyword evidence="8" id="KW-0808">Transferase</keyword>
<gene>
    <name evidence="19" type="ORF">KK083_17620</name>
</gene>
<comment type="catalytic activity">
    <reaction evidence="1">
        <text>ATP + protein L-histidine = ADP + protein N-phospho-L-histidine.</text>
        <dbReference type="EC" id="2.7.13.3"/>
    </reaction>
</comment>
<dbReference type="InterPro" id="IPR005467">
    <property type="entry name" value="His_kinase_dom"/>
</dbReference>
<evidence type="ECO:0000256" key="13">
    <source>
        <dbReference type="ARBA" id="ARBA00023014"/>
    </source>
</evidence>
<dbReference type="CDD" id="cd16917">
    <property type="entry name" value="HATPase_UhpB-NarQ-NarX-like"/>
    <property type="match status" value="1"/>
</dbReference>